<comment type="caution">
    <text evidence="4">The sequence shown here is derived from an EMBL/GenBank/DDBJ whole genome shotgun (WGS) entry which is preliminary data.</text>
</comment>
<dbReference type="PANTHER" id="PTHR22870">
    <property type="entry name" value="REGULATOR OF CHROMOSOME CONDENSATION"/>
    <property type="match status" value="1"/>
</dbReference>
<accession>A0A9W6U6D0</accession>
<dbReference type="AlphaFoldDB" id="A0A9W6U6D0"/>
<dbReference type="InterPro" id="IPR009091">
    <property type="entry name" value="RCC1/BLIP-II"/>
</dbReference>
<dbReference type="Pfam" id="PF00415">
    <property type="entry name" value="RCC1"/>
    <property type="match status" value="3"/>
</dbReference>
<evidence type="ECO:0000256" key="2">
    <source>
        <dbReference type="PROSITE-ProRule" id="PRU00235"/>
    </source>
</evidence>
<evidence type="ECO:0000256" key="1">
    <source>
        <dbReference type="ARBA" id="ARBA00022737"/>
    </source>
</evidence>
<keyword evidence="5" id="KW-1185">Reference proteome</keyword>
<proteinExistence type="predicted"/>
<feature type="repeat" description="RCC1" evidence="2">
    <location>
        <begin position="46"/>
        <end position="147"/>
    </location>
</feature>
<feature type="region of interest" description="Disordered" evidence="3">
    <location>
        <begin position="72"/>
        <end position="112"/>
    </location>
</feature>
<protein>
    <submittedName>
        <fullName evidence="4">Unnamed protein product</fullName>
    </submittedName>
</protein>
<reference evidence="4" key="1">
    <citation type="submission" date="2023-04" db="EMBL/GenBank/DDBJ databases">
        <title>Phytophthora lilii NBRC 32176.</title>
        <authorList>
            <person name="Ichikawa N."/>
            <person name="Sato H."/>
            <person name="Tonouchi N."/>
        </authorList>
    </citation>
    <scope>NUCLEOTIDE SEQUENCE</scope>
    <source>
        <strain evidence="4">NBRC 32176</strain>
    </source>
</reference>
<dbReference type="Gene3D" id="2.130.10.30">
    <property type="entry name" value="Regulator of chromosome condensation 1/beta-lactamase-inhibitor protein II"/>
    <property type="match status" value="2"/>
</dbReference>
<feature type="repeat" description="RCC1" evidence="2">
    <location>
        <begin position="148"/>
        <end position="199"/>
    </location>
</feature>
<feature type="compositionally biased region" description="Basic and acidic residues" evidence="3">
    <location>
        <begin position="86"/>
        <end position="101"/>
    </location>
</feature>
<dbReference type="PANTHER" id="PTHR22870:SF408">
    <property type="entry name" value="OS09G0560450 PROTEIN"/>
    <property type="match status" value="1"/>
</dbReference>
<dbReference type="InterPro" id="IPR051210">
    <property type="entry name" value="Ub_ligase/GEF_domain"/>
</dbReference>
<evidence type="ECO:0000313" key="4">
    <source>
        <dbReference type="EMBL" id="GMF25978.1"/>
    </source>
</evidence>
<feature type="repeat" description="RCC1" evidence="2">
    <location>
        <begin position="229"/>
        <end position="280"/>
    </location>
</feature>
<organism evidence="4 5">
    <name type="scientific">Phytophthora lilii</name>
    <dbReference type="NCBI Taxonomy" id="2077276"/>
    <lineage>
        <taxon>Eukaryota</taxon>
        <taxon>Sar</taxon>
        <taxon>Stramenopiles</taxon>
        <taxon>Oomycota</taxon>
        <taxon>Peronosporomycetes</taxon>
        <taxon>Peronosporales</taxon>
        <taxon>Peronosporaceae</taxon>
        <taxon>Phytophthora</taxon>
    </lineage>
</organism>
<gene>
    <name evidence="4" type="ORF">Plil01_001077700</name>
</gene>
<name>A0A9W6U6D0_9STRA</name>
<dbReference type="EMBL" id="BSXW01000581">
    <property type="protein sequence ID" value="GMF25978.1"/>
    <property type="molecule type" value="Genomic_DNA"/>
</dbReference>
<dbReference type="SUPFAM" id="SSF50985">
    <property type="entry name" value="RCC1/BLIP-II"/>
    <property type="match status" value="1"/>
</dbReference>
<evidence type="ECO:0000313" key="5">
    <source>
        <dbReference type="Proteomes" id="UP001165083"/>
    </source>
</evidence>
<dbReference type="Proteomes" id="UP001165083">
    <property type="component" value="Unassembled WGS sequence"/>
</dbReference>
<feature type="repeat" description="RCC1" evidence="2">
    <location>
        <begin position="284"/>
        <end position="336"/>
    </location>
</feature>
<dbReference type="PROSITE" id="PS50012">
    <property type="entry name" value="RCC1_3"/>
    <property type="match status" value="4"/>
</dbReference>
<dbReference type="OrthoDB" id="5981550at2759"/>
<sequence length="340" mass="36162">MKQDGCAMWKPVEIAMDLVELPATRPRIVAVEAGHLAAYALDADQGNLYSWGTQIFGQLGHGEDLDPEVTPCNDIAEAEGGGSINGEEHSTRQHDVENHHEEDEDDAEPQPKIVIVERTPKLVEGLVGHAIVKISAGNHFVVAVTTNGSVFSWGRGCFGQLGNGDFANVSTPAQIDALKAYTAVDIAAGLNHVLGVFVVRDDLSLSNQQEAPDNSLLQQYEDTSPSERTVVMVWGRGKHGCLGLGGSKNEVCPCESTFFRGLAPAKVAAGADHSLVMCRVGARTFLYAFGGNQLGQLGIASGVDHVDMPSFLDEFVNVHVASIGAGSQYSAALTGMFRCF</sequence>
<keyword evidence="1" id="KW-0677">Repeat</keyword>
<evidence type="ECO:0000256" key="3">
    <source>
        <dbReference type="SAM" id="MobiDB-lite"/>
    </source>
</evidence>
<dbReference type="InterPro" id="IPR000408">
    <property type="entry name" value="Reg_chr_condens"/>
</dbReference>